<dbReference type="OrthoDB" id="2995895at2759"/>
<accession>A0A067SM40</accession>
<evidence type="ECO:0000313" key="2">
    <source>
        <dbReference type="Proteomes" id="UP000027222"/>
    </source>
</evidence>
<dbReference type="SUPFAM" id="SSF52047">
    <property type="entry name" value="RNI-like"/>
    <property type="match status" value="1"/>
</dbReference>
<protein>
    <submittedName>
        <fullName evidence="1">Uncharacterized protein</fullName>
    </submittedName>
</protein>
<reference evidence="2" key="1">
    <citation type="journal article" date="2014" name="Proc. Natl. Acad. Sci. U.S.A.">
        <title>Extensive sampling of basidiomycete genomes demonstrates inadequacy of the white-rot/brown-rot paradigm for wood decay fungi.</title>
        <authorList>
            <person name="Riley R."/>
            <person name="Salamov A.A."/>
            <person name="Brown D.W."/>
            <person name="Nagy L.G."/>
            <person name="Floudas D."/>
            <person name="Held B.W."/>
            <person name="Levasseur A."/>
            <person name="Lombard V."/>
            <person name="Morin E."/>
            <person name="Otillar R."/>
            <person name="Lindquist E.A."/>
            <person name="Sun H."/>
            <person name="LaButti K.M."/>
            <person name="Schmutz J."/>
            <person name="Jabbour D."/>
            <person name="Luo H."/>
            <person name="Baker S.E."/>
            <person name="Pisabarro A.G."/>
            <person name="Walton J.D."/>
            <person name="Blanchette R.A."/>
            <person name="Henrissat B."/>
            <person name="Martin F."/>
            <person name="Cullen D."/>
            <person name="Hibbett D.S."/>
            <person name="Grigoriev I.V."/>
        </authorList>
    </citation>
    <scope>NUCLEOTIDE SEQUENCE [LARGE SCALE GENOMIC DNA]</scope>
    <source>
        <strain evidence="2">CBS 339.88</strain>
    </source>
</reference>
<evidence type="ECO:0000313" key="1">
    <source>
        <dbReference type="EMBL" id="KDR68789.1"/>
    </source>
</evidence>
<dbReference type="HOGENOM" id="CLU_040192_0_0_1"/>
<proteinExistence type="predicted"/>
<dbReference type="Proteomes" id="UP000027222">
    <property type="component" value="Unassembled WGS sequence"/>
</dbReference>
<dbReference type="EMBL" id="KL142406">
    <property type="protein sequence ID" value="KDR68789.1"/>
    <property type="molecule type" value="Genomic_DNA"/>
</dbReference>
<dbReference type="AlphaFoldDB" id="A0A067SM40"/>
<dbReference type="InterPro" id="IPR032675">
    <property type="entry name" value="LRR_dom_sf"/>
</dbReference>
<sequence length="517" mass="58131">MPSSLTLNDLLPELFPIIASHLPLHATPSTLLSLALVNQHVSEITLPLVYSRLILKSEEDALRVIQKLLANAELGLAVREMHIICNLSIETRNGENPFDVVTGLKKVIEAGSLPYIHTLGLHLLSGWHYDHEFKPVDGFGQLRADFWTSLRAKCPRLKGLVLRNIGDTKQDPWLDESGLYEIEGISSFTLDLPMHSGSDVGFDKLLENINTLSPSLHTLSLTHNADWYNASLIFPINFLCLRSLTLSSYVVLNVSEAMEFWNRHPTLEYLELPRRRSGNCWFSSNISADFLPNLRYLKAEYNDIRVLAPILHRLTGLAIYQSINAQVPYLLRSVLPNGLPGLKSLYIGQLPSASGKNNKVDGALWYETYDGIFKENKVQKAKIDIFHNFIHSIVRGAPNLEELGMQGYLSEPSFFENLALQLAPFNQLQRLYCEVFNPDFDQVEPKEREMFLQGSRTLANACKSLRLVTNTDSPNLPYMTATIRRTDAGEVDNLVIGKGYGMQIGSEDEAFPVFCKS</sequence>
<dbReference type="Gene3D" id="3.80.10.10">
    <property type="entry name" value="Ribonuclease Inhibitor"/>
    <property type="match status" value="1"/>
</dbReference>
<keyword evidence="2" id="KW-1185">Reference proteome</keyword>
<organism evidence="1 2">
    <name type="scientific">Galerina marginata (strain CBS 339.88)</name>
    <dbReference type="NCBI Taxonomy" id="685588"/>
    <lineage>
        <taxon>Eukaryota</taxon>
        <taxon>Fungi</taxon>
        <taxon>Dikarya</taxon>
        <taxon>Basidiomycota</taxon>
        <taxon>Agaricomycotina</taxon>
        <taxon>Agaricomycetes</taxon>
        <taxon>Agaricomycetidae</taxon>
        <taxon>Agaricales</taxon>
        <taxon>Agaricineae</taxon>
        <taxon>Strophariaceae</taxon>
        <taxon>Galerina</taxon>
    </lineage>
</organism>
<name>A0A067SM40_GALM3</name>
<gene>
    <name evidence="1" type="ORF">GALMADRAFT_129137</name>
</gene>